<evidence type="ECO:0000313" key="2">
    <source>
        <dbReference type="EMBL" id="KAJ6677512.1"/>
    </source>
</evidence>
<feature type="compositionally biased region" description="Basic and acidic residues" evidence="1">
    <location>
        <begin position="56"/>
        <end position="84"/>
    </location>
</feature>
<accession>A0A9Q0NX51</accession>
<name>A0A9Q0NX51_9ROSI</name>
<evidence type="ECO:0000313" key="3">
    <source>
        <dbReference type="Proteomes" id="UP001151752"/>
    </source>
</evidence>
<dbReference type="EMBL" id="JAPFFM010000041">
    <property type="protein sequence ID" value="KAJ6677512.1"/>
    <property type="molecule type" value="Genomic_DNA"/>
</dbReference>
<proteinExistence type="predicted"/>
<reference evidence="2" key="2">
    <citation type="journal article" date="2023" name="Int. J. Mol. Sci.">
        <title>De Novo Assembly and Annotation of 11 Diverse Shrub Willow (Salix) Genomes Reveals Novel Gene Organization in Sex-Linked Regions.</title>
        <authorList>
            <person name="Hyden B."/>
            <person name="Feng K."/>
            <person name="Yates T.B."/>
            <person name="Jawdy S."/>
            <person name="Cereghino C."/>
            <person name="Smart L.B."/>
            <person name="Muchero W."/>
        </authorList>
    </citation>
    <scope>NUCLEOTIDE SEQUENCE</scope>
    <source>
        <tissue evidence="2">Shoot tip</tissue>
    </source>
</reference>
<feature type="region of interest" description="Disordered" evidence="1">
    <location>
        <begin position="1"/>
        <end position="103"/>
    </location>
</feature>
<dbReference type="Proteomes" id="UP001151752">
    <property type="component" value="Unassembled WGS sequence"/>
</dbReference>
<organism evidence="2 3">
    <name type="scientific">Salix koriyanagi</name>
    <dbReference type="NCBI Taxonomy" id="2511006"/>
    <lineage>
        <taxon>Eukaryota</taxon>
        <taxon>Viridiplantae</taxon>
        <taxon>Streptophyta</taxon>
        <taxon>Embryophyta</taxon>
        <taxon>Tracheophyta</taxon>
        <taxon>Spermatophyta</taxon>
        <taxon>Magnoliopsida</taxon>
        <taxon>eudicotyledons</taxon>
        <taxon>Gunneridae</taxon>
        <taxon>Pentapetalae</taxon>
        <taxon>rosids</taxon>
        <taxon>fabids</taxon>
        <taxon>Malpighiales</taxon>
        <taxon>Salicaceae</taxon>
        <taxon>Saliceae</taxon>
        <taxon>Salix</taxon>
    </lineage>
</organism>
<reference evidence="2" key="1">
    <citation type="submission" date="2022-11" db="EMBL/GenBank/DDBJ databases">
        <authorList>
            <person name="Hyden B.L."/>
            <person name="Feng K."/>
            <person name="Yates T."/>
            <person name="Jawdy S."/>
            <person name="Smart L.B."/>
            <person name="Muchero W."/>
        </authorList>
    </citation>
    <scope>NUCLEOTIDE SEQUENCE</scope>
    <source>
        <tissue evidence="2">Shoot tip</tissue>
    </source>
</reference>
<comment type="caution">
    <text evidence="2">The sequence shown here is derived from an EMBL/GenBank/DDBJ whole genome shotgun (WGS) entry which is preliminary data.</text>
</comment>
<keyword evidence="3" id="KW-1185">Reference proteome</keyword>
<evidence type="ECO:0000256" key="1">
    <source>
        <dbReference type="SAM" id="MobiDB-lite"/>
    </source>
</evidence>
<protein>
    <submittedName>
        <fullName evidence="2">Uncharacterized protein</fullName>
    </submittedName>
</protein>
<feature type="compositionally biased region" description="Polar residues" evidence="1">
    <location>
        <begin position="9"/>
        <end position="29"/>
    </location>
</feature>
<dbReference type="AlphaFoldDB" id="A0A9Q0NX51"/>
<sequence length="103" mass="11885">MKRSVDDTGVSNTHSKPVFLTSSARTISPSTPPREIEHQKKRQQLLHSQIRPSNSDSDKSLSNSDRRDQRDRDREREMEREIKRTGTGKGTRTLLEAQQRTRA</sequence>
<gene>
    <name evidence="2" type="ORF">OIU74_024081</name>
</gene>